<dbReference type="Gene3D" id="3.40.50.720">
    <property type="entry name" value="NAD(P)-binding Rossmann-like Domain"/>
    <property type="match status" value="1"/>
</dbReference>
<dbReference type="Proteomes" id="UP000188273">
    <property type="component" value="Chromosome"/>
</dbReference>
<dbReference type="SUPFAM" id="SSF51735">
    <property type="entry name" value="NAD(P)-binding Rossmann-fold domains"/>
    <property type="match status" value="1"/>
</dbReference>
<dbReference type="GO" id="GO:0008324">
    <property type="term" value="F:monoatomic cation transmembrane transporter activity"/>
    <property type="evidence" value="ECO:0007669"/>
    <property type="project" value="InterPro"/>
</dbReference>
<sequence>MKKFAVIGLGRFGKKLAVALSMSEAEVIAIDIKRDEIDSIRDQVSHAVRLDSTDEQALISQGVDKADVAVVGIGQRRGGFEAAILTVVNLKNMGVKNIYARAINLVSGQVFKAVGATEVVYPEIEAAQRWAYKLIAPQVTDKIDFAPGYSLARISAGDSFHSKTLVDLQLRKKFNVNLIAIKRGKFAADEKEGKIINVPMPKTIIYKEDILMVSGSDINLAKLPQD</sequence>
<gene>
    <name evidence="3" type="primary">ktrA</name>
    <name evidence="3" type="ORF">L21SP3_01276</name>
</gene>
<evidence type="ECO:0000313" key="4">
    <source>
        <dbReference type="Proteomes" id="UP000188273"/>
    </source>
</evidence>
<dbReference type="EMBL" id="CP019633">
    <property type="protein sequence ID" value="AQQ09471.1"/>
    <property type="molecule type" value="Genomic_DNA"/>
</dbReference>
<dbReference type="STRING" id="1940790.L21SP3_01276"/>
<name>A0A1Q2HQ77_9BACT</name>
<evidence type="ECO:0000259" key="2">
    <source>
        <dbReference type="PROSITE" id="PS51202"/>
    </source>
</evidence>
<dbReference type="InterPro" id="IPR050721">
    <property type="entry name" value="Trk_Ktr_HKT_K-transport"/>
</dbReference>
<dbReference type="SUPFAM" id="SSF116726">
    <property type="entry name" value="TrkA C-terminal domain-like"/>
    <property type="match status" value="1"/>
</dbReference>
<dbReference type="GO" id="GO:0006813">
    <property type="term" value="P:potassium ion transport"/>
    <property type="evidence" value="ECO:0007669"/>
    <property type="project" value="InterPro"/>
</dbReference>
<dbReference type="PANTHER" id="PTHR43833:SF7">
    <property type="entry name" value="KTR SYSTEM POTASSIUM UPTAKE PROTEIN C"/>
    <property type="match status" value="1"/>
</dbReference>
<dbReference type="InterPro" id="IPR036291">
    <property type="entry name" value="NAD(P)-bd_dom_sf"/>
</dbReference>
<dbReference type="OrthoDB" id="9776294at2"/>
<feature type="domain" description="RCK N-terminal" evidence="1">
    <location>
        <begin position="1"/>
        <end position="121"/>
    </location>
</feature>
<dbReference type="Pfam" id="PF02254">
    <property type="entry name" value="TrkA_N"/>
    <property type="match status" value="1"/>
</dbReference>
<organism evidence="3 4">
    <name type="scientific">Sedimentisphaera cyanobacteriorum</name>
    <dbReference type="NCBI Taxonomy" id="1940790"/>
    <lineage>
        <taxon>Bacteria</taxon>
        <taxon>Pseudomonadati</taxon>
        <taxon>Planctomycetota</taxon>
        <taxon>Phycisphaerae</taxon>
        <taxon>Sedimentisphaerales</taxon>
        <taxon>Sedimentisphaeraceae</taxon>
        <taxon>Sedimentisphaera</taxon>
    </lineage>
</organism>
<dbReference type="PROSITE" id="PS51202">
    <property type="entry name" value="RCK_C"/>
    <property type="match status" value="1"/>
</dbReference>
<dbReference type="Gene3D" id="3.30.70.1450">
    <property type="entry name" value="Regulator of K+ conductance, C-terminal domain"/>
    <property type="match status" value="1"/>
</dbReference>
<feature type="domain" description="RCK C-terminal" evidence="2">
    <location>
        <begin position="137"/>
        <end position="226"/>
    </location>
</feature>
<evidence type="ECO:0000259" key="1">
    <source>
        <dbReference type="PROSITE" id="PS51201"/>
    </source>
</evidence>
<keyword evidence="4" id="KW-1185">Reference proteome</keyword>
<dbReference type="KEGG" id="pbu:L21SP3_01276"/>
<dbReference type="PANTHER" id="PTHR43833">
    <property type="entry name" value="POTASSIUM CHANNEL PROTEIN 2-RELATED-RELATED"/>
    <property type="match status" value="1"/>
</dbReference>
<dbReference type="RefSeq" id="WP_077540065.1">
    <property type="nucleotide sequence ID" value="NZ_CP019633.1"/>
</dbReference>
<dbReference type="AlphaFoldDB" id="A0A1Q2HQ77"/>
<evidence type="ECO:0000313" key="3">
    <source>
        <dbReference type="EMBL" id="AQQ09471.1"/>
    </source>
</evidence>
<accession>A0A1Q2HQ77</accession>
<dbReference type="InterPro" id="IPR003148">
    <property type="entry name" value="RCK_N"/>
</dbReference>
<dbReference type="InterPro" id="IPR036721">
    <property type="entry name" value="RCK_C_sf"/>
</dbReference>
<dbReference type="Pfam" id="PF02080">
    <property type="entry name" value="TrkA_C"/>
    <property type="match status" value="1"/>
</dbReference>
<proteinExistence type="predicted"/>
<protein>
    <submittedName>
        <fullName evidence="3">Ktr system potassium uptake protein A</fullName>
    </submittedName>
</protein>
<reference evidence="4" key="1">
    <citation type="submission" date="2017-02" db="EMBL/GenBank/DDBJ databases">
        <title>Comparative genomics and description of representatives of a novel lineage of planctomycetes thriving in anoxic sediments.</title>
        <authorList>
            <person name="Spring S."/>
            <person name="Bunk B."/>
            <person name="Sproer C."/>
            <person name="Klenk H.-P."/>
        </authorList>
    </citation>
    <scope>NUCLEOTIDE SEQUENCE [LARGE SCALE GENOMIC DNA]</scope>
    <source>
        <strain evidence="4">L21-RPul-D3</strain>
    </source>
</reference>
<dbReference type="PROSITE" id="PS51201">
    <property type="entry name" value="RCK_N"/>
    <property type="match status" value="1"/>
</dbReference>
<dbReference type="InterPro" id="IPR006037">
    <property type="entry name" value="RCK_C"/>
</dbReference>